<reference evidence="4 5" key="1">
    <citation type="submission" date="2017-09" db="EMBL/GenBank/DDBJ databases">
        <title>Depth-based differentiation of microbial function through sediment-hosted aquifers and enrichment of novel symbionts in the deep terrestrial subsurface.</title>
        <authorList>
            <person name="Probst A.J."/>
            <person name="Ladd B."/>
            <person name="Jarett J.K."/>
            <person name="Geller-Mcgrath D.E."/>
            <person name="Sieber C.M."/>
            <person name="Emerson J.B."/>
            <person name="Anantharaman K."/>
            <person name="Thomas B.C."/>
            <person name="Malmstrom R."/>
            <person name="Stieglmeier M."/>
            <person name="Klingl A."/>
            <person name="Woyke T."/>
            <person name="Ryan C.M."/>
            <person name="Banfield J.F."/>
        </authorList>
    </citation>
    <scope>NUCLEOTIDE SEQUENCE [LARGE SCALE GENOMIC DNA]</scope>
    <source>
        <strain evidence="4">CG17_big_fil_post_rev_8_21_14_2_50_48_46</strain>
    </source>
</reference>
<dbReference type="InterPro" id="IPR001789">
    <property type="entry name" value="Sig_transdc_resp-reg_receiver"/>
</dbReference>
<gene>
    <name evidence="4" type="ORF">COW36_16050</name>
</gene>
<dbReference type="InterPro" id="IPR050595">
    <property type="entry name" value="Bact_response_regulator"/>
</dbReference>
<evidence type="ECO:0000256" key="2">
    <source>
        <dbReference type="PROSITE-ProRule" id="PRU00169"/>
    </source>
</evidence>
<dbReference type="SMART" id="SM00448">
    <property type="entry name" value="REC"/>
    <property type="match status" value="1"/>
</dbReference>
<dbReference type="EMBL" id="PFFQ01000046">
    <property type="protein sequence ID" value="PIW15715.1"/>
    <property type="molecule type" value="Genomic_DNA"/>
</dbReference>
<evidence type="ECO:0000313" key="5">
    <source>
        <dbReference type="Proteomes" id="UP000231019"/>
    </source>
</evidence>
<evidence type="ECO:0000259" key="3">
    <source>
        <dbReference type="PROSITE" id="PS50110"/>
    </source>
</evidence>
<sequence>MNIPELHSRKQFKMSLQPSEQKLKTKHICLIDDDEIAEILVSGLLKRLGSYQFTYYSNGEKAQEGLSKLNEETFPDLILLDLQMPVMDGFGFLKVYAKSFYPLYPPTRLAILTSSLQTEDQVACQKFPFIEDYLIKPLLLTQLKALLEKKLNPDQDPTAENTIKT</sequence>
<keyword evidence="1 2" id="KW-0597">Phosphoprotein</keyword>
<dbReference type="CDD" id="cd17546">
    <property type="entry name" value="REC_hyHK_CKI1_RcsC-like"/>
    <property type="match status" value="1"/>
</dbReference>
<feature type="domain" description="Response regulatory" evidence="3">
    <location>
        <begin position="27"/>
        <end position="151"/>
    </location>
</feature>
<evidence type="ECO:0000313" key="4">
    <source>
        <dbReference type="EMBL" id="PIW15715.1"/>
    </source>
</evidence>
<dbReference type="PANTHER" id="PTHR44591">
    <property type="entry name" value="STRESS RESPONSE REGULATOR PROTEIN 1"/>
    <property type="match status" value="1"/>
</dbReference>
<evidence type="ECO:0000256" key="1">
    <source>
        <dbReference type="ARBA" id="ARBA00022553"/>
    </source>
</evidence>
<dbReference type="PROSITE" id="PS50110">
    <property type="entry name" value="RESPONSE_REGULATORY"/>
    <property type="match status" value="1"/>
</dbReference>
<dbReference type="SUPFAM" id="SSF52172">
    <property type="entry name" value="CheY-like"/>
    <property type="match status" value="1"/>
</dbReference>
<dbReference type="Proteomes" id="UP000231019">
    <property type="component" value="Unassembled WGS sequence"/>
</dbReference>
<organism evidence="4 5">
    <name type="scientific">bacterium (Candidatus Blackallbacteria) CG17_big_fil_post_rev_8_21_14_2_50_48_46</name>
    <dbReference type="NCBI Taxonomy" id="2014261"/>
    <lineage>
        <taxon>Bacteria</taxon>
        <taxon>Candidatus Blackallbacteria</taxon>
    </lineage>
</organism>
<protein>
    <recommendedName>
        <fullName evidence="3">Response regulatory domain-containing protein</fullName>
    </recommendedName>
</protein>
<dbReference type="Pfam" id="PF00072">
    <property type="entry name" value="Response_reg"/>
    <property type="match status" value="1"/>
</dbReference>
<dbReference type="InterPro" id="IPR011006">
    <property type="entry name" value="CheY-like_superfamily"/>
</dbReference>
<dbReference type="AlphaFoldDB" id="A0A2M7G1T6"/>
<accession>A0A2M7G1T6</accession>
<comment type="caution">
    <text evidence="4">The sequence shown here is derived from an EMBL/GenBank/DDBJ whole genome shotgun (WGS) entry which is preliminary data.</text>
</comment>
<feature type="modified residue" description="4-aspartylphosphate" evidence="2">
    <location>
        <position position="81"/>
    </location>
</feature>
<dbReference type="Gene3D" id="3.40.50.2300">
    <property type="match status" value="1"/>
</dbReference>
<dbReference type="PANTHER" id="PTHR44591:SF3">
    <property type="entry name" value="RESPONSE REGULATORY DOMAIN-CONTAINING PROTEIN"/>
    <property type="match status" value="1"/>
</dbReference>
<dbReference type="GO" id="GO:0000160">
    <property type="term" value="P:phosphorelay signal transduction system"/>
    <property type="evidence" value="ECO:0007669"/>
    <property type="project" value="InterPro"/>
</dbReference>
<proteinExistence type="predicted"/>
<name>A0A2M7G1T6_9BACT</name>